<dbReference type="PANTHER" id="PTHR48081:SF26">
    <property type="entry name" value="ALPHA_BETA HYDROLASE FOLD-3 DOMAIN-CONTAINING PROTEIN"/>
    <property type="match status" value="1"/>
</dbReference>
<gene>
    <name evidence="4" type="ORF">MVEN_00525700</name>
</gene>
<dbReference type="AlphaFoldDB" id="A0A8H6YIL5"/>
<dbReference type="InterPro" id="IPR029058">
    <property type="entry name" value="AB_hydrolase_fold"/>
</dbReference>
<evidence type="ECO:0000313" key="5">
    <source>
        <dbReference type="Proteomes" id="UP000620124"/>
    </source>
</evidence>
<reference evidence="4" key="1">
    <citation type="submission" date="2020-05" db="EMBL/GenBank/DDBJ databases">
        <title>Mycena genomes resolve the evolution of fungal bioluminescence.</title>
        <authorList>
            <person name="Tsai I.J."/>
        </authorList>
    </citation>
    <scope>NUCLEOTIDE SEQUENCE</scope>
    <source>
        <strain evidence="4">CCC161011</strain>
    </source>
</reference>
<keyword evidence="5" id="KW-1185">Reference proteome</keyword>
<proteinExistence type="predicted"/>
<evidence type="ECO:0000259" key="3">
    <source>
        <dbReference type="Pfam" id="PF07859"/>
    </source>
</evidence>
<dbReference type="SUPFAM" id="SSF53474">
    <property type="entry name" value="alpha/beta-Hydrolases"/>
    <property type="match status" value="1"/>
</dbReference>
<dbReference type="GO" id="GO:0016787">
    <property type="term" value="F:hydrolase activity"/>
    <property type="evidence" value="ECO:0007669"/>
    <property type="project" value="UniProtKB-KW"/>
</dbReference>
<evidence type="ECO:0000313" key="4">
    <source>
        <dbReference type="EMBL" id="KAF7361815.1"/>
    </source>
</evidence>
<protein>
    <submittedName>
        <fullName evidence="4">Abhydrolase-3 domain-containing protein</fullName>
    </submittedName>
</protein>
<dbReference type="InterPro" id="IPR013094">
    <property type="entry name" value="AB_hydrolase_3"/>
</dbReference>
<evidence type="ECO:0000256" key="1">
    <source>
        <dbReference type="ARBA" id="ARBA00022801"/>
    </source>
</evidence>
<dbReference type="InterPro" id="IPR050300">
    <property type="entry name" value="GDXG_lipolytic_enzyme"/>
</dbReference>
<dbReference type="PANTHER" id="PTHR48081">
    <property type="entry name" value="AB HYDROLASE SUPERFAMILY PROTEIN C4A8.06C"/>
    <property type="match status" value="1"/>
</dbReference>
<dbReference type="Gene3D" id="3.40.50.1820">
    <property type="entry name" value="alpha/beta hydrolase"/>
    <property type="match status" value="1"/>
</dbReference>
<keyword evidence="1 4" id="KW-0378">Hydrolase</keyword>
<sequence>MPPQARKYDGSYAPWRHQPMKGLFILYQVLTAFVRIPYWALLAIPRGLRPRKSWSWSRTINLQLIRHLTLMSQTVGPIRVSPSYLALVPGIGYHGVWVQPVSSEHIVGKLKTWASAAGVSPVKLPGYWLHKSGSTIEGEAPLMPGEKIIYALHGGAYTRLSAHPSDPTAGIARGLLDKVDSVHRTFTIEYRLSSTKPYPEEHPFPTALLDALTGYNYLVNTLHIPPSDILVEGDSAGGNLALALTRYLVEHPIAALPPPALLLLLSPWCDLGTSHTHPGSSFYTCRKSDYITINSNTSVYAIAAFTGPFGLGASEINPYISPASVHAADVSFAGFPPTFISAGGAEILLDSIRTLHKKMAKDMGDAKVEYLEAEDGVHDFLVFDGGWHEPERTDTLTAIAKWVAVESS</sequence>
<dbReference type="OrthoDB" id="2152029at2759"/>
<accession>A0A8H6YIL5</accession>
<dbReference type="Pfam" id="PF07859">
    <property type="entry name" value="Abhydrolase_3"/>
    <property type="match status" value="1"/>
</dbReference>
<name>A0A8H6YIL5_9AGAR</name>
<dbReference type="Proteomes" id="UP000620124">
    <property type="component" value="Unassembled WGS sequence"/>
</dbReference>
<organism evidence="4 5">
    <name type="scientific">Mycena venus</name>
    <dbReference type="NCBI Taxonomy" id="2733690"/>
    <lineage>
        <taxon>Eukaryota</taxon>
        <taxon>Fungi</taxon>
        <taxon>Dikarya</taxon>
        <taxon>Basidiomycota</taxon>
        <taxon>Agaricomycotina</taxon>
        <taxon>Agaricomycetes</taxon>
        <taxon>Agaricomycetidae</taxon>
        <taxon>Agaricales</taxon>
        <taxon>Marasmiineae</taxon>
        <taxon>Mycenaceae</taxon>
        <taxon>Mycena</taxon>
    </lineage>
</organism>
<comment type="caution">
    <text evidence="4">The sequence shown here is derived from an EMBL/GenBank/DDBJ whole genome shotgun (WGS) entry which is preliminary data.</text>
</comment>
<keyword evidence="2" id="KW-1133">Transmembrane helix</keyword>
<keyword evidence="2" id="KW-0472">Membrane</keyword>
<evidence type="ECO:0000256" key="2">
    <source>
        <dbReference type="SAM" id="Phobius"/>
    </source>
</evidence>
<feature type="domain" description="Alpha/beta hydrolase fold-3" evidence="3">
    <location>
        <begin position="151"/>
        <end position="381"/>
    </location>
</feature>
<dbReference type="EMBL" id="JACAZI010000004">
    <property type="protein sequence ID" value="KAF7361815.1"/>
    <property type="molecule type" value="Genomic_DNA"/>
</dbReference>
<keyword evidence="2" id="KW-0812">Transmembrane</keyword>
<feature type="transmembrane region" description="Helical" evidence="2">
    <location>
        <begin position="24"/>
        <end position="44"/>
    </location>
</feature>